<evidence type="ECO:0000256" key="5">
    <source>
        <dbReference type="ARBA" id="ARBA00022679"/>
    </source>
</evidence>
<keyword evidence="8 11" id="KW-0067">ATP-binding</keyword>
<evidence type="ECO:0000256" key="3">
    <source>
        <dbReference type="ARBA" id="ARBA00009014"/>
    </source>
</evidence>
<keyword evidence="9 11" id="KW-0520">NAD</keyword>
<dbReference type="NCBIfam" id="TIGR00482">
    <property type="entry name" value="nicotinate (nicotinamide) nucleotide adenylyltransferase"/>
    <property type="match status" value="1"/>
</dbReference>
<proteinExistence type="inferred from homology"/>
<organism evidence="14 15">
    <name type="scientific">Candidatus Rikenella faecigallinarum</name>
    <dbReference type="NCBI Taxonomy" id="2838745"/>
    <lineage>
        <taxon>Bacteria</taxon>
        <taxon>Pseudomonadati</taxon>
        <taxon>Bacteroidota</taxon>
        <taxon>Bacteroidia</taxon>
        <taxon>Bacteroidales</taxon>
        <taxon>Rikenellaceae</taxon>
        <taxon>Rikenella</taxon>
    </lineage>
</organism>
<evidence type="ECO:0000256" key="8">
    <source>
        <dbReference type="ARBA" id="ARBA00022840"/>
    </source>
</evidence>
<dbReference type="EC" id="2.7.7.18" evidence="11"/>
<evidence type="ECO:0000256" key="6">
    <source>
        <dbReference type="ARBA" id="ARBA00022695"/>
    </source>
</evidence>
<dbReference type="GO" id="GO:0009435">
    <property type="term" value="P:NAD+ biosynthetic process"/>
    <property type="evidence" value="ECO:0007669"/>
    <property type="project" value="UniProtKB-UniRule"/>
</dbReference>
<keyword evidence="4 11" id="KW-0662">Pyridine nucleotide biosynthesis</keyword>
<evidence type="ECO:0000256" key="10">
    <source>
        <dbReference type="ARBA" id="ARBA00048721"/>
    </source>
</evidence>
<evidence type="ECO:0000256" key="12">
    <source>
        <dbReference type="PROSITE-ProRule" id="PRU00339"/>
    </source>
</evidence>
<keyword evidence="12" id="KW-0802">TPR repeat</keyword>
<dbReference type="InterPro" id="IPR014729">
    <property type="entry name" value="Rossmann-like_a/b/a_fold"/>
</dbReference>
<evidence type="ECO:0000313" key="15">
    <source>
        <dbReference type="Proteomes" id="UP000823926"/>
    </source>
</evidence>
<keyword evidence="6 11" id="KW-0548">Nucleotidyltransferase</keyword>
<dbReference type="InterPro" id="IPR005248">
    <property type="entry name" value="NadD/NMNAT"/>
</dbReference>
<evidence type="ECO:0000256" key="2">
    <source>
        <dbReference type="ARBA" id="ARBA00005019"/>
    </source>
</evidence>
<reference evidence="14" key="1">
    <citation type="journal article" date="2021" name="PeerJ">
        <title>Extensive microbial diversity within the chicken gut microbiome revealed by metagenomics and culture.</title>
        <authorList>
            <person name="Gilroy R."/>
            <person name="Ravi A."/>
            <person name="Getino M."/>
            <person name="Pursley I."/>
            <person name="Horton D.L."/>
            <person name="Alikhan N.F."/>
            <person name="Baker D."/>
            <person name="Gharbi K."/>
            <person name="Hall N."/>
            <person name="Watson M."/>
            <person name="Adriaenssens E.M."/>
            <person name="Foster-Nyarko E."/>
            <person name="Jarju S."/>
            <person name="Secka A."/>
            <person name="Antonio M."/>
            <person name="Oren A."/>
            <person name="Chaudhuri R.R."/>
            <person name="La Ragione R."/>
            <person name="Hildebrand F."/>
            <person name="Pallen M.J."/>
        </authorList>
    </citation>
    <scope>NUCLEOTIDE SEQUENCE</scope>
    <source>
        <strain evidence="14">ChiBcec15-1070</strain>
    </source>
</reference>
<dbReference type="PANTHER" id="PTHR39321">
    <property type="entry name" value="NICOTINATE-NUCLEOTIDE ADENYLYLTRANSFERASE-RELATED"/>
    <property type="match status" value="1"/>
</dbReference>
<keyword evidence="7 11" id="KW-0547">Nucleotide-binding</keyword>
<evidence type="ECO:0000259" key="13">
    <source>
        <dbReference type="Pfam" id="PF01467"/>
    </source>
</evidence>
<reference evidence="14" key="2">
    <citation type="submission" date="2021-04" db="EMBL/GenBank/DDBJ databases">
        <authorList>
            <person name="Gilroy R."/>
        </authorList>
    </citation>
    <scope>NUCLEOTIDE SEQUENCE</scope>
    <source>
        <strain evidence="14">ChiBcec15-1070</strain>
    </source>
</reference>
<dbReference type="EMBL" id="DXHL01000002">
    <property type="protein sequence ID" value="HIW09878.1"/>
    <property type="molecule type" value="Genomic_DNA"/>
</dbReference>
<dbReference type="HAMAP" id="MF_00244">
    <property type="entry name" value="NaMN_adenylyltr"/>
    <property type="match status" value="1"/>
</dbReference>
<comment type="catalytic activity">
    <reaction evidence="10 11">
        <text>nicotinate beta-D-ribonucleotide + ATP + H(+) = deamido-NAD(+) + diphosphate</text>
        <dbReference type="Rhea" id="RHEA:22860"/>
        <dbReference type="ChEBI" id="CHEBI:15378"/>
        <dbReference type="ChEBI" id="CHEBI:30616"/>
        <dbReference type="ChEBI" id="CHEBI:33019"/>
        <dbReference type="ChEBI" id="CHEBI:57502"/>
        <dbReference type="ChEBI" id="CHEBI:58437"/>
        <dbReference type="EC" id="2.7.7.18"/>
    </reaction>
</comment>
<evidence type="ECO:0000256" key="9">
    <source>
        <dbReference type="ARBA" id="ARBA00023027"/>
    </source>
</evidence>
<keyword evidence="5 11" id="KW-0808">Transferase</keyword>
<accession>A0A9D1QB70</accession>
<dbReference type="SUPFAM" id="SSF52374">
    <property type="entry name" value="Nucleotidylyl transferase"/>
    <property type="match status" value="1"/>
</dbReference>
<evidence type="ECO:0000256" key="4">
    <source>
        <dbReference type="ARBA" id="ARBA00022642"/>
    </source>
</evidence>
<dbReference type="InterPro" id="IPR019734">
    <property type="entry name" value="TPR_rpt"/>
</dbReference>
<evidence type="ECO:0000256" key="7">
    <source>
        <dbReference type="ARBA" id="ARBA00022741"/>
    </source>
</evidence>
<gene>
    <name evidence="11 14" type="primary">nadD</name>
    <name evidence="14" type="ORF">H9888_00095</name>
</gene>
<comment type="function">
    <text evidence="1 11">Catalyzes the reversible adenylation of nicotinate mononucleotide (NaMN) to nicotinic acid adenine dinucleotide (NaAD).</text>
</comment>
<dbReference type="GO" id="GO:0004515">
    <property type="term" value="F:nicotinate-nucleotide adenylyltransferase activity"/>
    <property type="evidence" value="ECO:0007669"/>
    <property type="project" value="UniProtKB-UniRule"/>
</dbReference>
<dbReference type="AlphaFoldDB" id="A0A9D1QB70"/>
<evidence type="ECO:0000256" key="1">
    <source>
        <dbReference type="ARBA" id="ARBA00002324"/>
    </source>
</evidence>
<dbReference type="Gene3D" id="3.40.50.620">
    <property type="entry name" value="HUPs"/>
    <property type="match status" value="1"/>
</dbReference>
<comment type="caution">
    <text evidence="14">The sequence shown here is derived from an EMBL/GenBank/DDBJ whole genome shotgun (WGS) entry which is preliminary data.</text>
</comment>
<comment type="similarity">
    <text evidence="3 11">Belongs to the NadD family.</text>
</comment>
<dbReference type="Gene3D" id="1.25.40.10">
    <property type="entry name" value="Tetratricopeptide repeat domain"/>
    <property type="match status" value="1"/>
</dbReference>
<feature type="domain" description="Cytidyltransferase-like" evidence="13">
    <location>
        <begin position="11"/>
        <end position="163"/>
    </location>
</feature>
<dbReference type="Pfam" id="PF01467">
    <property type="entry name" value="CTP_transf_like"/>
    <property type="match status" value="1"/>
</dbReference>
<evidence type="ECO:0000313" key="14">
    <source>
        <dbReference type="EMBL" id="HIW09878.1"/>
    </source>
</evidence>
<dbReference type="PROSITE" id="PS50005">
    <property type="entry name" value="TPR"/>
    <property type="match status" value="1"/>
</dbReference>
<dbReference type="GO" id="GO:0005524">
    <property type="term" value="F:ATP binding"/>
    <property type="evidence" value="ECO:0007669"/>
    <property type="project" value="UniProtKB-KW"/>
</dbReference>
<comment type="pathway">
    <text evidence="2 11">Cofactor biosynthesis; NAD(+) biosynthesis; deamido-NAD(+) from nicotinate D-ribonucleotide: step 1/1.</text>
</comment>
<feature type="repeat" description="TPR" evidence="12">
    <location>
        <begin position="211"/>
        <end position="244"/>
    </location>
</feature>
<dbReference type="SUPFAM" id="SSF48452">
    <property type="entry name" value="TPR-like"/>
    <property type="match status" value="1"/>
</dbReference>
<dbReference type="InterPro" id="IPR004821">
    <property type="entry name" value="Cyt_trans-like"/>
</dbReference>
<dbReference type="PANTHER" id="PTHR39321:SF3">
    <property type="entry name" value="PHOSPHOPANTETHEINE ADENYLYLTRANSFERASE"/>
    <property type="match status" value="1"/>
</dbReference>
<dbReference type="Proteomes" id="UP000823926">
    <property type="component" value="Unassembled WGS sequence"/>
</dbReference>
<sequence length="268" mass="30282">MGQNGKRVALLMGSFNPIHRGHLAVAQYVVTQELADEVWLVVSPQNPLKNPALLAPFADRLAMVRLAVEETGDPRLKACDVEAALPQPSYTIHTIEYLREHCPDVQFSILAGSDIADQLPRWHRSEELRRLVRFLIYPRNHGTASPEMAEAPLFAVDSTSIRAALAAGLTVADNLVPSVVRDYIYSKKLYTMDDMTLGEWSDAIERAPNEAGNYFARGCLYYRQNEFGPAMNDFTRTLELEPEHTVAAQMRELIREIFSFRNFDLYNP</sequence>
<dbReference type="CDD" id="cd02165">
    <property type="entry name" value="NMNAT"/>
    <property type="match status" value="1"/>
</dbReference>
<protein>
    <recommendedName>
        <fullName evidence="11">Probable nicotinate-nucleotide adenylyltransferase</fullName>
        <ecNumber evidence="11">2.7.7.18</ecNumber>
    </recommendedName>
    <alternativeName>
        <fullName evidence="11">Deamido-NAD(+) diphosphorylase</fullName>
    </alternativeName>
    <alternativeName>
        <fullName evidence="11">Deamido-NAD(+) pyrophosphorylase</fullName>
    </alternativeName>
    <alternativeName>
        <fullName evidence="11">Nicotinate mononucleotide adenylyltransferase</fullName>
        <shortName evidence="11">NaMN adenylyltransferase</shortName>
    </alternativeName>
</protein>
<evidence type="ECO:0000256" key="11">
    <source>
        <dbReference type="HAMAP-Rule" id="MF_00244"/>
    </source>
</evidence>
<dbReference type="InterPro" id="IPR011990">
    <property type="entry name" value="TPR-like_helical_dom_sf"/>
</dbReference>
<name>A0A9D1QB70_9BACT</name>